<dbReference type="InterPro" id="IPR002398">
    <property type="entry name" value="Pept_C14"/>
</dbReference>
<reference evidence="6" key="1">
    <citation type="submission" date="2022-07" db="EMBL/GenBank/DDBJ databases">
        <title>Chromosome-level genome of Muraenolepis orangiensis.</title>
        <authorList>
            <person name="Kim J."/>
        </authorList>
    </citation>
    <scope>NUCLEOTIDE SEQUENCE</scope>
    <source>
        <strain evidence="6">KU_S4_2022</strain>
        <tissue evidence="6">Muscle</tissue>
    </source>
</reference>
<feature type="domain" description="CARD" evidence="5">
    <location>
        <begin position="1"/>
        <end position="62"/>
    </location>
</feature>
<dbReference type="SUPFAM" id="SSF47986">
    <property type="entry name" value="DEATH domain"/>
    <property type="match status" value="3"/>
</dbReference>
<dbReference type="InterPro" id="IPR001315">
    <property type="entry name" value="CARD"/>
</dbReference>
<dbReference type="GO" id="GO:0072559">
    <property type="term" value="C:NLRP3 inflammasome complex"/>
    <property type="evidence" value="ECO:0007669"/>
    <property type="project" value="TreeGrafter"/>
</dbReference>
<feature type="domain" description="CARD" evidence="5">
    <location>
        <begin position="79"/>
        <end position="153"/>
    </location>
</feature>
<dbReference type="InterPro" id="IPR029030">
    <property type="entry name" value="Caspase-like_dom_sf"/>
</dbReference>
<dbReference type="OrthoDB" id="8869108at2759"/>
<evidence type="ECO:0000259" key="3">
    <source>
        <dbReference type="PROSITE" id="PS50207"/>
    </source>
</evidence>
<dbReference type="InterPro" id="IPR001309">
    <property type="entry name" value="Pept_C14_p20"/>
</dbReference>
<accession>A0A9Q0D6W1</accession>
<evidence type="ECO:0000313" key="7">
    <source>
        <dbReference type="Proteomes" id="UP001148018"/>
    </source>
</evidence>
<dbReference type="InterPro" id="IPR015917">
    <property type="entry name" value="Pept_C14A"/>
</dbReference>
<dbReference type="CDD" id="cd00032">
    <property type="entry name" value="CASc"/>
    <property type="match status" value="1"/>
</dbReference>
<feature type="domain" description="Caspase family p20" evidence="4">
    <location>
        <begin position="298"/>
        <end position="427"/>
    </location>
</feature>
<dbReference type="Proteomes" id="UP001148018">
    <property type="component" value="Unassembled WGS sequence"/>
</dbReference>
<gene>
    <name evidence="6" type="ORF">NHX12_000083</name>
</gene>
<feature type="domain" description="CARD" evidence="5">
    <location>
        <begin position="168"/>
        <end position="239"/>
    </location>
</feature>
<dbReference type="PROSITE" id="PS50209">
    <property type="entry name" value="CARD"/>
    <property type="match status" value="3"/>
</dbReference>
<dbReference type="PROSITE" id="PS50208">
    <property type="entry name" value="CASPASE_P20"/>
    <property type="match status" value="1"/>
</dbReference>
<dbReference type="PROSITE" id="PS01122">
    <property type="entry name" value="CASPASE_CYS"/>
    <property type="match status" value="1"/>
</dbReference>
<evidence type="ECO:0008006" key="8">
    <source>
        <dbReference type="Google" id="ProtNLM"/>
    </source>
</evidence>
<dbReference type="Gene3D" id="1.10.533.10">
    <property type="entry name" value="Death Domain, Fas"/>
    <property type="match status" value="3"/>
</dbReference>
<dbReference type="InterPro" id="IPR011029">
    <property type="entry name" value="DEATH-like_dom_sf"/>
</dbReference>
<dbReference type="SMART" id="SM00115">
    <property type="entry name" value="CASc"/>
    <property type="match status" value="1"/>
</dbReference>
<dbReference type="PRINTS" id="PR00376">
    <property type="entry name" value="IL1BCENZYME"/>
</dbReference>
<comment type="similarity">
    <text evidence="1 2">Belongs to the peptidase C14A family.</text>
</comment>
<dbReference type="GO" id="GO:0006508">
    <property type="term" value="P:proteolysis"/>
    <property type="evidence" value="ECO:0007669"/>
    <property type="project" value="InterPro"/>
</dbReference>
<dbReference type="GO" id="GO:0097169">
    <property type="term" value="C:AIM2 inflammasome complex"/>
    <property type="evidence" value="ECO:0007669"/>
    <property type="project" value="TreeGrafter"/>
</dbReference>
<proteinExistence type="inferred from homology"/>
<dbReference type="InterPro" id="IPR011600">
    <property type="entry name" value="Pept_C14_caspase"/>
</dbReference>
<dbReference type="InterPro" id="IPR002138">
    <property type="entry name" value="Pept_C14_p10"/>
</dbReference>
<dbReference type="GO" id="GO:0050727">
    <property type="term" value="P:regulation of inflammatory response"/>
    <property type="evidence" value="ECO:0007669"/>
    <property type="project" value="TreeGrafter"/>
</dbReference>
<evidence type="ECO:0000259" key="5">
    <source>
        <dbReference type="PROSITE" id="PS50209"/>
    </source>
</evidence>
<dbReference type="Pfam" id="PF00619">
    <property type="entry name" value="CARD"/>
    <property type="match status" value="3"/>
</dbReference>
<dbReference type="GO" id="GO:0042981">
    <property type="term" value="P:regulation of apoptotic process"/>
    <property type="evidence" value="ECO:0007669"/>
    <property type="project" value="InterPro"/>
</dbReference>
<dbReference type="PROSITE" id="PS50207">
    <property type="entry name" value="CASPASE_P10"/>
    <property type="match status" value="1"/>
</dbReference>
<keyword evidence="7" id="KW-1185">Reference proteome</keyword>
<dbReference type="EMBL" id="JANIIK010000610">
    <property type="protein sequence ID" value="KAJ3582936.1"/>
    <property type="molecule type" value="Genomic_DNA"/>
</dbReference>
<dbReference type="Pfam" id="PF00656">
    <property type="entry name" value="Peptidase_C14"/>
    <property type="match status" value="1"/>
</dbReference>
<evidence type="ECO:0000313" key="6">
    <source>
        <dbReference type="EMBL" id="KAJ3582936.1"/>
    </source>
</evidence>
<feature type="domain" description="Caspase family p10" evidence="3">
    <location>
        <begin position="440"/>
        <end position="528"/>
    </location>
</feature>
<name>A0A9Q0D6W1_9TELE</name>
<evidence type="ECO:0000256" key="1">
    <source>
        <dbReference type="ARBA" id="ARBA00010134"/>
    </source>
</evidence>
<evidence type="ECO:0000256" key="2">
    <source>
        <dbReference type="RuleBase" id="RU003971"/>
    </source>
</evidence>
<dbReference type="Gene3D" id="3.40.50.1460">
    <property type="match status" value="1"/>
</dbReference>
<dbReference type="PANTHER" id="PTHR47901:SF3">
    <property type="entry name" value="CASPASE-1"/>
    <property type="match status" value="1"/>
</dbReference>
<dbReference type="GO" id="GO:0072557">
    <property type="term" value="C:IPAF inflammasome complex"/>
    <property type="evidence" value="ECO:0007669"/>
    <property type="project" value="TreeGrafter"/>
</dbReference>
<dbReference type="GO" id="GO:0004197">
    <property type="term" value="F:cysteine-type endopeptidase activity"/>
    <property type="evidence" value="ECO:0007669"/>
    <property type="project" value="InterPro"/>
</dbReference>
<dbReference type="AlphaFoldDB" id="A0A9Q0D6W1"/>
<protein>
    <recommendedName>
        <fullName evidence="8">Caspase-8</fullName>
    </recommendedName>
</protein>
<sequence length="587" mass="66269">MPVIKGILDDLWQKNVLSTEDKDSVTENQTSKVDRARCLIDMVMGKGDRASQMMVDSLMDRDGELWFSLGLIPSPGMELSRIRADFVQKVSISVIKRLLDDLWQKNVLSTEDKDSVMENQTSKVDRARCLIDMVMGKGDRASQMMVDSLKDRDGELCISLGLIPSPELSRIRADFVQKVPMPVIKGLLDDLWQKKVLSTEDKDSVTENQTSKVDRARCLIDMVMGKGERASQMMVDSMKVRDMELCISLGLIPSPLPGMEVSSVENWSSKLIPSPDILKTEILKDIDDIYPVMAPDARTSPALLITNVHFDNMPLRKGAEKDEQNMENLLTSLGYTVVKYRDLSGVQMDEAIEKFSQDARLPEADSVFVVIMSHGQRGAVLGVRHSGDGEADTLPVDNIYKHLDSARCPGLLNKPKVIIIQACRGGTQPEDTEEHIEDDGFRRVHKEKDMIALLSCTPDTVSYRHAAQGSFCIRYIVDIFNAHAHKDHIEELFRKVMKRFEENAPSATKRQMPVKDRCSLTKYFYLFPHGNCGTSEHVSHYHCWIKLCKENDTIPSCEENLIFLVICEIVKGAVTFRAICWFQFSNE</sequence>
<dbReference type="PANTHER" id="PTHR47901">
    <property type="entry name" value="CASPASE RECRUITMENT DOMAIN-CONTAINING PROTEIN 18"/>
    <property type="match status" value="1"/>
</dbReference>
<evidence type="ECO:0000259" key="4">
    <source>
        <dbReference type="PROSITE" id="PS50208"/>
    </source>
</evidence>
<dbReference type="SUPFAM" id="SSF52129">
    <property type="entry name" value="Caspase-like"/>
    <property type="match status" value="1"/>
</dbReference>
<comment type="caution">
    <text evidence="6">The sequence shown here is derived from an EMBL/GenBank/DDBJ whole genome shotgun (WGS) entry which is preliminary data.</text>
</comment>
<dbReference type="InterPro" id="IPR033139">
    <property type="entry name" value="Caspase_cys_AS"/>
</dbReference>
<organism evidence="6 7">
    <name type="scientific">Muraenolepis orangiensis</name>
    <name type="common">Patagonian moray cod</name>
    <dbReference type="NCBI Taxonomy" id="630683"/>
    <lineage>
        <taxon>Eukaryota</taxon>
        <taxon>Metazoa</taxon>
        <taxon>Chordata</taxon>
        <taxon>Craniata</taxon>
        <taxon>Vertebrata</taxon>
        <taxon>Euteleostomi</taxon>
        <taxon>Actinopterygii</taxon>
        <taxon>Neopterygii</taxon>
        <taxon>Teleostei</taxon>
        <taxon>Neoteleostei</taxon>
        <taxon>Acanthomorphata</taxon>
        <taxon>Zeiogadaria</taxon>
        <taxon>Gadariae</taxon>
        <taxon>Gadiformes</taxon>
        <taxon>Muraenolepidoidei</taxon>
        <taxon>Muraenolepididae</taxon>
        <taxon>Muraenolepis</taxon>
    </lineage>
</organism>